<dbReference type="OrthoDB" id="1711086at2"/>
<organism evidence="2 3">
    <name type="scientific">Butyrivibrio fibrisolvens</name>
    <dbReference type="NCBI Taxonomy" id="831"/>
    <lineage>
        <taxon>Bacteria</taxon>
        <taxon>Bacillati</taxon>
        <taxon>Bacillota</taxon>
        <taxon>Clostridia</taxon>
        <taxon>Lachnospirales</taxon>
        <taxon>Lachnospiraceae</taxon>
        <taxon>Butyrivibrio</taxon>
    </lineage>
</organism>
<evidence type="ECO:0000313" key="2">
    <source>
        <dbReference type="EMBL" id="SER09330.1"/>
    </source>
</evidence>
<evidence type="ECO:0000313" key="3">
    <source>
        <dbReference type="Proteomes" id="UP000182584"/>
    </source>
</evidence>
<proteinExistence type="predicted"/>
<sequence>MAQVKKAAEKPTAKKTVTKKATASVKTKIELQYAEKNISYDDIVKNAKEFWTLELGNKAEDLKSLDLYVKPEENRVYYVANGKETGSFEL</sequence>
<feature type="compositionally biased region" description="Basic and acidic residues" evidence="1">
    <location>
        <begin position="1"/>
        <end position="12"/>
    </location>
</feature>
<dbReference type="Pfam" id="PF20069">
    <property type="entry name" value="DUF6465"/>
    <property type="match status" value="1"/>
</dbReference>
<accession>A0A1H9LD82</accession>
<dbReference type="RefSeq" id="WP_074753890.1">
    <property type="nucleotide sequence ID" value="NZ_FOGJ01000002.1"/>
</dbReference>
<dbReference type="InterPro" id="IPR046313">
    <property type="entry name" value="DUF6465"/>
</dbReference>
<evidence type="ECO:0000256" key="1">
    <source>
        <dbReference type="SAM" id="MobiDB-lite"/>
    </source>
</evidence>
<dbReference type="Proteomes" id="UP000182584">
    <property type="component" value="Unassembled WGS sequence"/>
</dbReference>
<reference evidence="2 3" key="1">
    <citation type="submission" date="2016-10" db="EMBL/GenBank/DDBJ databases">
        <authorList>
            <person name="de Groot N.N."/>
        </authorList>
    </citation>
    <scope>NUCLEOTIDE SEQUENCE [LARGE SCALE GENOMIC DNA]</scope>
    <source>
        <strain evidence="2 3">AR40</strain>
    </source>
</reference>
<protein>
    <submittedName>
        <fullName evidence="2">Uncharacterized protein</fullName>
    </submittedName>
</protein>
<dbReference type="EMBL" id="FOGJ01000002">
    <property type="protein sequence ID" value="SER09330.1"/>
    <property type="molecule type" value="Genomic_DNA"/>
</dbReference>
<dbReference type="eggNOG" id="ENOG5032IJC">
    <property type="taxonomic scope" value="Bacteria"/>
</dbReference>
<gene>
    <name evidence="2" type="ORF">SAMN04487884_10231</name>
</gene>
<dbReference type="AlphaFoldDB" id="A0A1H9LD82"/>
<name>A0A1H9LD82_BUTFI</name>
<feature type="region of interest" description="Disordered" evidence="1">
    <location>
        <begin position="1"/>
        <end position="21"/>
    </location>
</feature>